<evidence type="ECO:0000313" key="6">
    <source>
        <dbReference type="RefSeq" id="XP_054859887.1"/>
    </source>
</evidence>
<organism evidence="5 6">
    <name type="scientific">Eublepharis macularius</name>
    <name type="common">Leopard gecko</name>
    <name type="synonym">Cyrtodactylus macularius</name>
    <dbReference type="NCBI Taxonomy" id="481883"/>
    <lineage>
        <taxon>Eukaryota</taxon>
        <taxon>Metazoa</taxon>
        <taxon>Chordata</taxon>
        <taxon>Craniata</taxon>
        <taxon>Vertebrata</taxon>
        <taxon>Euteleostomi</taxon>
        <taxon>Lepidosauria</taxon>
        <taxon>Squamata</taxon>
        <taxon>Bifurcata</taxon>
        <taxon>Gekkota</taxon>
        <taxon>Eublepharidae</taxon>
        <taxon>Eublepharinae</taxon>
        <taxon>Eublepharis</taxon>
    </lineage>
</organism>
<keyword evidence="3 4" id="KW-0418">Kinase</keyword>
<dbReference type="InterPro" id="IPR027417">
    <property type="entry name" value="P-loop_NTPase"/>
</dbReference>
<dbReference type="GeneID" id="129346572"/>
<evidence type="ECO:0000256" key="1">
    <source>
        <dbReference type="ARBA" id="ARBA00022679"/>
    </source>
</evidence>
<accession>A0AA97KPJ2</accession>
<gene>
    <name evidence="6" type="primary">LOC129346572</name>
</gene>
<dbReference type="Proteomes" id="UP001190640">
    <property type="component" value="Chromosome 19"/>
</dbReference>
<keyword evidence="1 4" id="KW-0808">Transferase</keyword>
<sequence>MGICQGSLPQTTKPLNQELKDKLRSHIIICVIGGPGCGKGPHCARLAHKYNFYHVAVGDLLREEARKATSKSKAIRDIMMRGALVPAGYILDLLTDNMLKMENFKGFFIDGFPREINQARLFEQVVGRSPNIVIVFDCSTETMIQRLMLRSHTGTRADDHERIIRQRLETHYTLSESVLTYYLQKSMLRNVLGEEPSDIIFAKCCSVVDDVLKGQSVQA</sequence>
<evidence type="ECO:0000256" key="2">
    <source>
        <dbReference type="ARBA" id="ARBA00022741"/>
    </source>
</evidence>
<name>A0AA97KPJ2_EUBMA</name>
<keyword evidence="2" id="KW-0547">Nucleotide-binding</keyword>
<dbReference type="RefSeq" id="XP_054859887.1">
    <property type="nucleotide sequence ID" value="XM_055003912.1"/>
</dbReference>
<dbReference type="GO" id="GO:0005524">
    <property type="term" value="F:ATP binding"/>
    <property type="evidence" value="ECO:0007669"/>
    <property type="project" value="InterPro"/>
</dbReference>
<evidence type="ECO:0000256" key="4">
    <source>
        <dbReference type="RuleBase" id="RU003330"/>
    </source>
</evidence>
<dbReference type="KEGG" id="emc:129346572"/>
<keyword evidence="5" id="KW-1185">Reference proteome</keyword>
<dbReference type="PANTHER" id="PTHR23359">
    <property type="entry name" value="NUCLEOTIDE KINASE"/>
    <property type="match status" value="1"/>
</dbReference>
<protein>
    <submittedName>
        <fullName evidence="6">Adenylate kinase isoenzyme 1-like</fullName>
    </submittedName>
</protein>
<reference evidence="6" key="1">
    <citation type="submission" date="2025-08" db="UniProtKB">
        <authorList>
            <consortium name="RefSeq"/>
        </authorList>
    </citation>
    <scope>IDENTIFICATION</scope>
    <source>
        <tissue evidence="6">Blood</tissue>
    </source>
</reference>
<dbReference type="GO" id="GO:0006139">
    <property type="term" value="P:nucleobase-containing compound metabolic process"/>
    <property type="evidence" value="ECO:0007669"/>
    <property type="project" value="InterPro"/>
</dbReference>
<evidence type="ECO:0000256" key="3">
    <source>
        <dbReference type="ARBA" id="ARBA00022777"/>
    </source>
</evidence>
<dbReference type="AlphaFoldDB" id="A0AA97KPJ2"/>
<dbReference type="PROSITE" id="PS00113">
    <property type="entry name" value="ADENYLATE_KINASE"/>
    <property type="match status" value="1"/>
</dbReference>
<dbReference type="SUPFAM" id="SSF52540">
    <property type="entry name" value="P-loop containing nucleoside triphosphate hydrolases"/>
    <property type="match status" value="1"/>
</dbReference>
<proteinExistence type="inferred from homology"/>
<comment type="similarity">
    <text evidence="4">Belongs to the adenylate kinase family.</text>
</comment>
<dbReference type="InterPro" id="IPR033690">
    <property type="entry name" value="Adenylat_kinase_CS"/>
</dbReference>
<dbReference type="GO" id="GO:0019205">
    <property type="term" value="F:nucleobase-containing compound kinase activity"/>
    <property type="evidence" value="ECO:0007669"/>
    <property type="project" value="InterPro"/>
</dbReference>
<dbReference type="InterPro" id="IPR000850">
    <property type="entry name" value="Adenylat/UMP-CMP_kin"/>
</dbReference>
<dbReference type="PRINTS" id="PR00094">
    <property type="entry name" value="ADENYLTKNASE"/>
</dbReference>
<evidence type="ECO:0000313" key="5">
    <source>
        <dbReference type="Proteomes" id="UP001190640"/>
    </source>
</evidence>
<dbReference type="HAMAP" id="MF_00235">
    <property type="entry name" value="Adenylate_kinase_Adk"/>
    <property type="match status" value="1"/>
</dbReference>
<dbReference type="CDD" id="cd01428">
    <property type="entry name" value="ADK"/>
    <property type="match status" value="1"/>
</dbReference>
<dbReference type="Pfam" id="PF00406">
    <property type="entry name" value="ADK"/>
    <property type="match status" value="1"/>
</dbReference>
<dbReference type="Gene3D" id="3.40.50.300">
    <property type="entry name" value="P-loop containing nucleotide triphosphate hydrolases"/>
    <property type="match status" value="1"/>
</dbReference>